<reference evidence="3" key="1">
    <citation type="journal article" date="2018" name="Proc. Natl. Acad. Sci. U.S.A.">
        <title>Phylogenomics and the evolution of hemipteroid insects.</title>
        <authorList>
            <person name="Johnson K.P."/>
            <person name="Dietrich C.H."/>
            <person name="Friedrich F."/>
            <person name="Beutel R.G."/>
            <person name="Wipfler B."/>
            <person name="Peters R.S."/>
            <person name="Allen J.M."/>
            <person name="Petersen M."/>
            <person name="Donath A."/>
            <person name="Walden K.K."/>
            <person name="Kozlov A.M."/>
            <person name="Podsiadlowski L."/>
            <person name="Mayer C."/>
            <person name="Meusemann K."/>
            <person name="Vasilikopoulos A."/>
            <person name="Waterhouse R.M."/>
            <person name="Cameron S.L."/>
            <person name="Weirauch C."/>
            <person name="Swanson D.R."/>
            <person name="Percy D.M."/>
            <person name="Hardy N.B."/>
            <person name="Terry I."/>
            <person name="Liu S."/>
            <person name="Zhou X."/>
            <person name="Misof B."/>
            <person name="Robertson H.M."/>
            <person name="Yoshizawa K."/>
        </authorList>
    </citation>
    <scope>NUCLEOTIDE SEQUENCE</scope>
    <source>
        <tissue evidence="3">Whole organism</tissue>
    </source>
</reference>
<evidence type="ECO:0000313" key="2">
    <source>
        <dbReference type="Proteomes" id="UP000504606"/>
    </source>
</evidence>
<accession>A0A6J1T2J9</accession>
<organism evidence="2 3">
    <name type="scientific">Frankliniella occidentalis</name>
    <name type="common">Western flower thrips</name>
    <name type="synonym">Euthrips occidentalis</name>
    <dbReference type="NCBI Taxonomy" id="133901"/>
    <lineage>
        <taxon>Eukaryota</taxon>
        <taxon>Metazoa</taxon>
        <taxon>Ecdysozoa</taxon>
        <taxon>Arthropoda</taxon>
        <taxon>Hexapoda</taxon>
        <taxon>Insecta</taxon>
        <taxon>Pterygota</taxon>
        <taxon>Neoptera</taxon>
        <taxon>Paraneoptera</taxon>
        <taxon>Thysanoptera</taxon>
        <taxon>Terebrantia</taxon>
        <taxon>Thripoidea</taxon>
        <taxon>Thripidae</taxon>
        <taxon>Frankliniella</taxon>
    </lineage>
</organism>
<proteinExistence type="predicted"/>
<keyword evidence="2" id="KW-1185">Reference proteome</keyword>
<sequence>MPKSKSKKKRAQCGPGPISRRLRSVDAVPPEHDPTKDSPLPMTRLTCDPWRDPDGALQDLQRVAPTVVDLRLDCPDEKHLLALLSMPNLKRLELLGDDETPALPGGLPPVGLPTWLSVQGLPLEALQSILCAFAPSLETLQLTVGTNGLRAFPESCGQLGRHLECAALRALKRVVLVRHRPLGASHTPEDCTKQLAECRSVLPPNTQVLCCLCEQVEPEFLP</sequence>
<dbReference type="Proteomes" id="UP000504606">
    <property type="component" value="Unplaced"/>
</dbReference>
<reference evidence="3" key="2">
    <citation type="submission" date="2025-08" db="UniProtKB">
        <authorList>
            <consortium name="RefSeq"/>
        </authorList>
    </citation>
    <scope>IDENTIFICATION</scope>
    <source>
        <tissue evidence="3">Whole organism</tissue>
    </source>
</reference>
<feature type="compositionally biased region" description="Basic residues" evidence="1">
    <location>
        <begin position="1"/>
        <end position="11"/>
    </location>
</feature>
<evidence type="ECO:0000256" key="1">
    <source>
        <dbReference type="SAM" id="MobiDB-lite"/>
    </source>
</evidence>
<name>A0A6J1T2J9_FRAOC</name>
<evidence type="ECO:0000313" key="3">
    <source>
        <dbReference type="RefSeq" id="XP_026285855.2"/>
    </source>
</evidence>
<feature type="region of interest" description="Disordered" evidence="1">
    <location>
        <begin position="1"/>
        <end position="44"/>
    </location>
</feature>
<dbReference type="AlphaFoldDB" id="A0A6J1T2J9"/>
<dbReference type="GeneID" id="113211629"/>
<dbReference type="RefSeq" id="XP_026285855.2">
    <property type="nucleotide sequence ID" value="XM_026430070.2"/>
</dbReference>
<gene>
    <name evidence="3" type="primary">LOC113211629</name>
</gene>
<protein>
    <submittedName>
        <fullName evidence="3">Uncharacterized protein LOC113211629</fullName>
    </submittedName>
</protein>
<dbReference type="KEGG" id="foc:113211629"/>